<dbReference type="AlphaFoldDB" id="A0A4R4DJG2"/>
<reference evidence="2 3" key="1">
    <citation type="submission" date="2019-03" db="EMBL/GenBank/DDBJ databases">
        <title>Paracraurococcus aquatilis NE82 genome sequence.</title>
        <authorList>
            <person name="Zhao Y."/>
            <person name="Du Z."/>
        </authorList>
    </citation>
    <scope>NUCLEOTIDE SEQUENCE [LARGE SCALE GENOMIC DNA]</scope>
    <source>
        <strain evidence="2 3">NE82</strain>
    </source>
</reference>
<feature type="signal peptide" evidence="1">
    <location>
        <begin position="1"/>
        <end position="21"/>
    </location>
</feature>
<gene>
    <name evidence="2" type="ORF">EXY23_14765</name>
</gene>
<proteinExistence type="predicted"/>
<keyword evidence="1" id="KW-0732">Signal</keyword>
<keyword evidence="3" id="KW-1185">Reference proteome</keyword>
<dbReference type="EMBL" id="SKBM01000013">
    <property type="protein sequence ID" value="TCZ59860.1"/>
    <property type="molecule type" value="Genomic_DNA"/>
</dbReference>
<name>A0A4R4DJG2_9PROT</name>
<protein>
    <submittedName>
        <fullName evidence="2">Uncharacterized protein</fullName>
    </submittedName>
</protein>
<organism evidence="2 3">
    <name type="scientific">Roseicella aquatilis</name>
    <dbReference type="NCBI Taxonomy" id="2527868"/>
    <lineage>
        <taxon>Bacteria</taxon>
        <taxon>Pseudomonadati</taxon>
        <taxon>Pseudomonadota</taxon>
        <taxon>Alphaproteobacteria</taxon>
        <taxon>Acetobacterales</taxon>
        <taxon>Roseomonadaceae</taxon>
        <taxon>Roseicella</taxon>
    </lineage>
</organism>
<accession>A0A4R4DJG2</accession>
<dbReference type="OrthoDB" id="8550003at2"/>
<dbReference type="Proteomes" id="UP000295023">
    <property type="component" value="Unassembled WGS sequence"/>
</dbReference>
<sequence>MGRSCWAVLAMLVALPPAAGAQGGDPVRAQVERELARGQCSLAAWDVAWRGTLPGEARPVTVVTYTYENCGGRNNWGKSVGVYARDGASVRELPLPDRAGLPEAIQRVSVSKGRLLVEGLAYGPKDPHCCPSLKRRKAFVARDGRLQAVR</sequence>
<dbReference type="RefSeq" id="WP_132290639.1">
    <property type="nucleotide sequence ID" value="NZ_SKBM01000013.1"/>
</dbReference>
<comment type="caution">
    <text evidence="2">The sequence shown here is derived from an EMBL/GenBank/DDBJ whole genome shotgun (WGS) entry which is preliminary data.</text>
</comment>
<feature type="chain" id="PRO_5020948847" evidence="1">
    <location>
        <begin position="22"/>
        <end position="150"/>
    </location>
</feature>
<evidence type="ECO:0000313" key="2">
    <source>
        <dbReference type="EMBL" id="TCZ59860.1"/>
    </source>
</evidence>
<evidence type="ECO:0000256" key="1">
    <source>
        <dbReference type="SAM" id="SignalP"/>
    </source>
</evidence>
<evidence type="ECO:0000313" key="3">
    <source>
        <dbReference type="Proteomes" id="UP000295023"/>
    </source>
</evidence>